<keyword evidence="2" id="KW-0808">Transferase</keyword>
<dbReference type="EMBL" id="NMVJ01000008">
    <property type="protein sequence ID" value="OYN89817.1"/>
    <property type="molecule type" value="Genomic_DNA"/>
</dbReference>
<proteinExistence type="inferred from homology"/>
<dbReference type="OrthoDB" id="9776657at2"/>
<dbReference type="PIRSF" id="PIRSF016202">
    <property type="entry name" value="PH1107"/>
    <property type="match status" value="1"/>
</dbReference>
<dbReference type="Proteomes" id="UP000216300">
    <property type="component" value="Unassembled WGS sequence"/>
</dbReference>
<comment type="similarity">
    <text evidence="3">Belongs to the glycosyl hydrolase 130 family.</text>
</comment>
<dbReference type="PANTHER" id="PTHR34106:SF4">
    <property type="entry name" value="BLL5143 PROTEIN"/>
    <property type="match status" value="1"/>
</dbReference>
<evidence type="ECO:0000256" key="2">
    <source>
        <dbReference type="ARBA" id="ARBA00022679"/>
    </source>
</evidence>
<organism evidence="4 5">
    <name type="scientific">Parenemella sanctibonifatiensis</name>
    <dbReference type="NCBI Taxonomy" id="2016505"/>
    <lineage>
        <taxon>Bacteria</taxon>
        <taxon>Bacillati</taxon>
        <taxon>Actinomycetota</taxon>
        <taxon>Actinomycetes</taxon>
        <taxon>Propionibacteriales</taxon>
        <taxon>Propionibacteriaceae</taxon>
        <taxon>Parenemella</taxon>
    </lineage>
</organism>
<keyword evidence="4" id="KW-0378">Hydrolase</keyword>
<evidence type="ECO:0000256" key="3">
    <source>
        <dbReference type="ARBA" id="ARBA00024356"/>
    </source>
</evidence>
<dbReference type="CDD" id="cd08993">
    <property type="entry name" value="GH130"/>
    <property type="match status" value="1"/>
</dbReference>
<comment type="caution">
    <text evidence="4">The sequence shown here is derived from an EMBL/GenBank/DDBJ whole genome shotgun (WGS) entry which is preliminary data.</text>
</comment>
<sequence>MPQMQPPLSTNPIITRVNDGAPVLSPEQVPYPSQTVFNAGVAFWQGRYVMVFRNEWDFNGVGRFNGSNLGLATSSDGIDWQVAPEPVWQAEWLNDPEITRVYDPRLTVLEGRLHMCFAVDTRHGVRGGIGVWNEDLSEIEILSISVPENRNMVLFPEKVNDQFVRLERPMPVYSRGGDKFDTWLSRSNDLRYWGDSALVLGIEQVPFCNDKLGPAAPPIRTDAGWLTTFHSVDRDRERGKFGWEATWQKRYSAGIMLLDLADPSRLIGLSTEPLISPETEWEVEGFRSNVIFPTGMTLVEDEVRIYYGCSDTWMCLASADVNDLVAACTPVG</sequence>
<dbReference type="InterPro" id="IPR007184">
    <property type="entry name" value="Mannoside_phosphorylase"/>
</dbReference>
<accession>A0A255EE28</accession>
<dbReference type="RefSeq" id="WP_094454779.1">
    <property type="nucleotide sequence ID" value="NZ_NMVJ01000008.1"/>
</dbReference>
<dbReference type="GO" id="GO:0016757">
    <property type="term" value="F:glycosyltransferase activity"/>
    <property type="evidence" value="ECO:0007669"/>
    <property type="project" value="UniProtKB-KW"/>
</dbReference>
<dbReference type="PANTHER" id="PTHR34106">
    <property type="entry name" value="GLYCOSIDASE"/>
    <property type="match status" value="1"/>
</dbReference>
<keyword evidence="4" id="KW-0326">Glycosidase</keyword>
<dbReference type="AlphaFoldDB" id="A0A255EE28"/>
<reference evidence="4 5" key="1">
    <citation type="submission" date="2017-07" db="EMBL/GenBank/DDBJ databases">
        <title>Draft whole genome sequences of clinical Proprionibacteriaceae strains.</title>
        <authorList>
            <person name="Bernier A.-M."/>
            <person name="Bernard K."/>
            <person name="Domingo M.-C."/>
        </authorList>
    </citation>
    <scope>NUCLEOTIDE SEQUENCE [LARGE SCALE GENOMIC DNA]</scope>
    <source>
        <strain evidence="4 5">NML 150081</strain>
    </source>
</reference>
<dbReference type="Pfam" id="PF04041">
    <property type="entry name" value="Glyco_hydro_130"/>
    <property type="match status" value="1"/>
</dbReference>
<gene>
    <name evidence="4" type="ORF">CGZ91_09915</name>
</gene>
<name>A0A255EE28_9ACTN</name>
<evidence type="ECO:0000256" key="1">
    <source>
        <dbReference type="ARBA" id="ARBA00022676"/>
    </source>
</evidence>
<protein>
    <submittedName>
        <fullName evidence="4">Glycosidase</fullName>
    </submittedName>
</protein>
<dbReference type="Gene3D" id="2.115.10.20">
    <property type="entry name" value="Glycosyl hydrolase domain, family 43"/>
    <property type="match status" value="1"/>
</dbReference>
<keyword evidence="5" id="KW-1185">Reference proteome</keyword>
<dbReference type="SUPFAM" id="SSF75005">
    <property type="entry name" value="Arabinanase/levansucrase/invertase"/>
    <property type="match status" value="1"/>
</dbReference>
<evidence type="ECO:0000313" key="5">
    <source>
        <dbReference type="Proteomes" id="UP000216300"/>
    </source>
</evidence>
<dbReference type="InterPro" id="IPR023296">
    <property type="entry name" value="Glyco_hydro_beta-prop_sf"/>
</dbReference>
<keyword evidence="1" id="KW-0328">Glycosyltransferase</keyword>
<dbReference type="GO" id="GO:0016798">
    <property type="term" value="F:hydrolase activity, acting on glycosyl bonds"/>
    <property type="evidence" value="ECO:0007669"/>
    <property type="project" value="UniProtKB-KW"/>
</dbReference>
<evidence type="ECO:0000313" key="4">
    <source>
        <dbReference type="EMBL" id="OYN89817.1"/>
    </source>
</evidence>